<dbReference type="AlphaFoldDB" id="A0A834HF05"/>
<evidence type="ECO:0000313" key="1">
    <source>
        <dbReference type="EMBL" id="KAF7151967.1"/>
    </source>
</evidence>
<keyword evidence="2" id="KW-1185">Reference proteome</keyword>
<dbReference type="OrthoDB" id="1102599at2759"/>
<comment type="caution">
    <text evidence="1">The sequence shown here is derived from an EMBL/GenBank/DDBJ whole genome shotgun (WGS) entry which is preliminary data.</text>
</comment>
<gene>
    <name evidence="1" type="ORF">RHSIM_Rhsim02G0153600</name>
</gene>
<accession>A0A834HF05</accession>
<sequence length="123" mass="14188">MANFRNHYEIPDNVATVLAPEDAIHECFDNDTLHIPVVVVIEGGVRFLLTTLLRQVLAHYKLSHMQVSGNFFWVVMDINAFNEMLGTSLGLHHIHYLYSISRTKDALTYYLKSRDSRKKLVLE</sequence>
<dbReference type="EMBL" id="WJXA01000002">
    <property type="protein sequence ID" value="KAF7151967.1"/>
    <property type="molecule type" value="Genomic_DNA"/>
</dbReference>
<reference evidence="1" key="1">
    <citation type="submission" date="2019-11" db="EMBL/GenBank/DDBJ databases">
        <authorList>
            <person name="Liu Y."/>
            <person name="Hou J."/>
            <person name="Li T.-Q."/>
            <person name="Guan C.-H."/>
            <person name="Wu X."/>
            <person name="Wu H.-Z."/>
            <person name="Ling F."/>
            <person name="Zhang R."/>
            <person name="Shi X.-G."/>
            <person name="Ren J.-P."/>
            <person name="Chen E.-F."/>
            <person name="Sun J.-M."/>
        </authorList>
    </citation>
    <scope>NUCLEOTIDE SEQUENCE</scope>
    <source>
        <strain evidence="1">Adult_tree_wgs_1</strain>
        <tissue evidence="1">Leaves</tissue>
    </source>
</reference>
<organism evidence="1 2">
    <name type="scientific">Rhododendron simsii</name>
    <name type="common">Sims's rhododendron</name>
    <dbReference type="NCBI Taxonomy" id="118357"/>
    <lineage>
        <taxon>Eukaryota</taxon>
        <taxon>Viridiplantae</taxon>
        <taxon>Streptophyta</taxon>
        <taxon>Embryophyta</taxon>
        <taxon>Tracheophyta</taxon>
        <taxon>Spermatophyta</taxon>
        <taxon>Magnoliopsida</taxon>
        <taxon>eudicotyledons</taxon>
        <taxon>Gunneridae</taxon>
        <taxon>Pentapetalae</taxon>
        <taxon>asterids</taxon>
        <taxon>Ericales</taxon>
        <taxon>Ericaceae</taxon>
        <taxon>Ericoideae</taxon>
        <taxon>Rhodoreae</taxon>
        <taxon>Rhododendron</taxon>
    </lineage>
</organism>
<protein>
    <submittedName>
        <fullName evidence="1">Uncharacterized protein</fullName>
    </submittedName>
</protein>
<name>A0A834HF05_RHOSS</name>
<dbReference type="Proteomes" id="UP000626092">
    <property type="component" value="Unassembled WGS sequence"/>
</dbReference>
<proteinExistence type="predicted"/>
<evidence type="ECO:0000313" key="2">
    <source>
        <dbReference type="Proteomes" id="UP000626092"/>
    </source>
</evidence>